<dbReference type="InterPro" id="IPR050910">
    <property type="entry name" value="JMJD6_ArgDemeth/LysHydrox"/>
</dbReference>
<dbReference type="Pfam" id="PF13621">
    <property type="entry name" value="Cupin_8"/>
    <property type="match status" value="1"/>
</dbReference>
<dbReference type="GO" id="GO:0016706">
    <property type="term" value="F:2-oxoglutarate-dependent dioxygenase activity"/>
    <property type="evidence" value="ECO:0007669"/>
    <property type="project" value="TreeGrafter"/>
</dbReference>
<proteinExistence type="predicted"/>
<protein>
    <recommendedName>
        <fullName evidence="1">JmjC domain-containing protein</fullName>
    </recommendedName>
</protein>
<dbReference type="GO" id="GO:0005737">
    <property type="term" value="C:cytoplasm"/>
    <property type="evidence" value="ECO:0007669"/>
    <property type="project" value="TreeGrafter"/>
</dbReference>
<sequence length="282" mass="32635">MQQIEKLDSITYDQFIENYLKPGIPVVFKNASSAWKSSQQFDPAFFRTHFGNHKTTYKGKEYSMNEILDVTEKSTLENPAPYPILFEIPLQLPELLPMVEPIHMNYAFPNWFRSKFMPYGKFGNSIHLFIGGPGNQYSLHKDMYHTNAWITQLYGEKKFVVFPRDQEDLLYPENASFISPINIMKPDYEKYPRYKEATPLSIILKPGETIFIPNGIWHTTVAASHNISLIFDQLNGYNFKAWKKDMYDYSKKRSTFVAVAKYSLAQTLGSLCKLSELAGSKM</sequence>
<dbReference type="GO" id="GO:0045905">
    <property type="term" value="P:positive regulation of translational termination"/>
    <property type="evidence" value="ECO:0007669"/>
    <property type="project" value="TreeGrafter"/>
</dbReference>
<dbReference type="Proteomes" id="UP000441754">
    <property type="component" value="Unassembled WGS sequence"/>
</dbReference>
<dbReference type="InterPro" id="IPR003347">
    <property type="entry name" value="JmjC_dom"/>
</dbReference>
<dbReference type="GO" id="GO:0043565">
    <property type="term" value="F:sequence-specific DNA binding"/>
    <property type="evidence" value="ECO:0007669"/>
    <property type="project" value="TreeGrafter"/>
</dbReference>
<evidence type="ECO:0000313" key="2">
    <source>
        <dbReference type="EMBL" id="MRS60739.1"/>
    </source>
</evidence>
<dbReference type="InterPro" id="IPR041667">
    <property type="entry name" value="Cupin_8"/>
</dbReference>
<dbReference type="PANTHER" id="PTHR12480">
    <property type="entry name" value="ARGININE DEMETHYLASE AND LYSYL-HYDROXYLASE JMJD"/>
    <property type="match status" value="1"/>
</dbReference>
<evidence type="ECO:0000259" key="1">
    <source>
        <dbReference type="PROSITE" id="PS51184"/>
    </source>
</evidence>
<name>A0A7K0EFW4_9BACT</name>
<dbReference type="PROSITE" id="PS51184">
    <property type="entry name" value="JMJC"/>
    <property type="match status" value="1"/>
</dbReference>
<keyword evidence="3" id="KW-1185">Reference proteome</keyword>
<reference evidence="2 3" key="1">
    <citation type="journal article" date="2018" name="Antonie Van Leeuwenhoek">
        <title>Larkinella terrae sp. nov., isolated from soil on Jeju Island, South Korea.</title>
        <authorList>
            <person name="Ten L.N."/>
            <person name="Jeon J."/>
            <person name="Park S.J."/>
            <person name="Park S."/>
            <person name="Lee S.Y."/>
            <person name="Kim M.K."/>
            <person name="Jung H.Y."/>
        </authorList>
    </citation>
    <scope>NUCLEOTIDE SEQUENCE [LARGE SCALE GENOMIC DNA]</scope>
    <source>
        <strain evidence="2 3">KCTC 52001</strain>
    </source>
</reference>
<gene>
    <name evidence="2" type="ORF">GJJ30_05490</name>
</gene>
<dbReference type="RefSeq" id="WP_154173983.1">
    <property type="nucleotide sequence ID" value="NZ_WJXZ01000002.1"/>
</dbReference>
<dbReference type="Gene3D" id="2.60.120.650">
    <property type="entry name" value="Cupin"/>
    <property type="match status" value="1"/>
</dbReference>
<organism evidence="2 3">
    <name type="scientific">Larkinella terrae</name>
    <dbReference type="NCBI Taxonomy" id="2025311"/>
    <lineage>
        <taxon>Bacteria</taxon>
        <taxon>Pseudomonadati</taxon>
        <taxon>Bacteroidota</taxon>
        <taxon>Cytophagia</taxon>
        <taxon>Cytophagales</taxon>
        <taxon>Spirosomataceae</taxon>
        <taxon>Larkinella</taxon>
    </lineage>
</organism>
<dbReference type="SUPFAM" id="SSF51197">
    <property type="entry name" value="Clavaminate synthase-like"/>
    <property type="match status" value="1"/>
</dbReference>
<dbReference type="PANTHER" id="PTHR12480:SF6">
    <property type="entry name" value="2-OXOGLUTARATE AND IRON-DEPENDENT OXYGENASE JMJD4"/>
    <property type="match status" value="1"/>
</dbReference>
<accession>A0A7K0EFW4</accession>
<dbReference type="AlphaFoldDB" id="A0A7K0EFW4"/>
<dbReference type="EMBL" id="WJXZ01000002">
    <property type="protein sequence ID" value="MRS60739.1"/>
    <property type="molecule type" value="Genomic_DNA"/>
</dbReference>
<dbReference type="OrthoDB" id="2942327at2"/>
<dbReference type="SMART" id="SM00558">
    <property type="entry name" value="JmjC"/>
    <property type="match status" value="1"/>
</dbReference>
<comment type="caution">
    <text evidence="2">The sequence shown here is derived from an EMBL/GenBank/DDBJ whole genome shotgun (WGS) entry which is preliminary data.</text>
</comment>
<evidence type="ECO:0000313" key="3">
    <source>
        <dbReference type="Proteomes" id="UP000441754"/>
    </source>
</evidence>
<feature type="domain" description="JmjC" evidence="1">
    <location>
        <begin position="97"/>
        <end position="250"/>
    </location>
</feature>